<name>A0A292PP60_9PEZI</name>
<sequence>VKWPPLSDASNLGCFNDHWMALLTFFIRCFVNVYKRRASGSWGSPCLAYFNEDCVILVTLVWALMAKDLFVGGCSVPFLRKTCMIQGLLHVIRSSSVRRRVL</sequence>
<feature type="transmembrane region" description="Helical" evidence="1">
    <location>
        <begin position="46"/>
        <end position="64"/>
    </location>
</feature>
<protein>
    <submittedName>
        <fullName evidence="2">Uncharacterized protein</fullName>
    </submittedName>
</protein>
<evidence type="ECO:0000256" key="1">
    <source>
        <dbReference type="SAM" id="Phobius"/>
    </source>
</evidence>
<dbReference type="Proteomes" id="UP001412239">
    <property type="component" value="Unassembled WGS sequence"/>
</dbReference>
<reference evidence="2" key="1">
    <citation type="submission" date="2015-10" db="EMBL/GenBank/DDBJ databases">
        <authorList>
            <person name="Regsiter A."/>
            <person name="william w."/>
        </authorList>
    </citation>
    <scope>NUCLEOTIDE SEQUENCE</scope>
    <source>
        <strain evidence="2">Montdore</strain>
    </source>
</reference>
<keyword evidence="1" id="KW-0812">Transmembrane</keyword>
<proteinExistence type="predicted"/>
<gene>
    <name evidence="2" type="ORF">GSTUAT00007667001</name>
</gene>
<keyword evidence="1" id="KW-0472">Membrane</keyword>
<feature type="non-terminal residue" evidence="2">
    <location>
        <position position="102"/>
    </location>
</feature>
<keyword evidence="1" id="KW-1133">Transmembrane helix</keyword>
<keyword evidence="3" id="KW-1185">Reference proteome</keyword>
<accession>A0A292PP60</accession>
<feature type="transmembrane region" description="Helical" evidence="1">
    <location>
        <begin position="18"/>
        <end position="34"/>
    </location>
</feature>
<organism evidence="2 3">
    <name type="scientific">Tuber aestivum</name>
    <name type="common">summer truffle</name>
    <dbReference type="NCBI Taxonomy" id="59557"/>
    <lineage>
        <taxon>Eukaryota</taxon>
        <taxon>Fungi</taxon>
        <taxon>Dikarya</taxon>
        <taxon>Ascomycota</taxon>
        <taxon>Pezizomycotina</taxon>
        <taxon>Pezizomycetes</taxon>
        <taxon>Pezizales</taxon>
        <taxon>Tuberaceae</taxon>
        <taxon>Tuber</taxon>
    </lineage>
</organism>
<evidence type="ECO:0000313" key="2">
    <source>
        <dbReference type="EMBL" id="CUS08273.1"/>
    </source>
</evidence>
<feature type="non-terminal residue" evidence="2">
    <location>
        <position position="1"/>
    </location>
</feature>
<dbReference type="EMBL" id="LN891142">
    <property type="protein sequence ID" value="CUS08273.1"/>
    <property type="molecule type" value="Genomic_DNA"/>
</dbReference>
<evidence type="ECO:0000313" key="3">
    <source>
        <dbReference type="Proteomes" id="UP001412239"/>
    </source>
</evidence>
<dbReference type="AlphaFoldDB" id="A0A292PP60"/>